<keyword evidence="2 4" id="KW-1133">Transmembrane helix</keyword>
<sequence length="423" mass="43540">MSTSDAAPTSPARLTALRARSAALVPAAGTRRAVSALGVTQIVSWGTTFYAPTVLSTPITADTGWSRTAVFGAFSAALILGALLAQPVGRLIDRFGGRWMMATGSLIAASGLMVAALATSVVAYWVAWAILGVAMRLVLYEAAFATLALAAGRGARRAISILTLFGGFASTVFWPVGWTLVDACGWRATLGIFAALNLLVCLPLHALLLPAGRPDPMVLPADAATATHDEGTVDPARRRSMLILLTLCFALFMYSNSALSAHLVDTLMVFGLTATAAVSVAALRGVGQVVARLWEILFAARLHPLTLCLIAIGLTPVALLALVGAPWLIRAAAFAFLQGASNGLVTIARGVVPLLLFGARGYGALIGAMTAPALLSTALAPGIHAALVEHGGHGLALSLALACAMLALALAILLAWRLRRAAA</sequence>
<dbReference type="RefSeq" id="WP_147850608.1">
    <property type="nucleotide sequence ID" value="NZ_VDUZ01000042.1"/>
</dbReference>
<dbReference type="PANTHER" id="PTHR11360:SF308">
    <property type="entry name" value="BLL3089 PROTEIN"/>
    <property type="match status" value="1"/>
</dbReference>
<feature type="transmembrane region" description="Helical" evidence="4">
    <location>
        <begin position="65"/>
        <end position="85"/>
    </location>
</feature>
<feature type="transmembrane region" description="Helical" evidence="4">
    <location>
        <begin position="133"/>
        <end position="151"/>
    </location>
</feature>
<dbReference type="InterPro" id="IPR050327">
    <property type="entry name" value="Proton-linked_MCT"/>
</dbReference>
<accession>A0A5C8PCK4</accession>
<feature type="transmembrane region" description="Helical" evidence="4">
    <location>
        <begin position="335"/>
        <end position="357"/>
    </location>
</feature>
<keyword evidence="3 4" id="KW-0472">Membrane</keyword>
<proteinExistence type="predicted"/>
<reference evidence="6 7" key="1">
    <citation type="submission" date="2019-06" db="EMBL/GenBank/DDBJ databases">
        <title>New taxonomy in bacterial strain CC-CFT640, isolated from vineyard.</title>
        <authorList>
            <person name="Lin S.-Y."/>
            <person name="Tsai C.-F."/>
            <person name="Young C.-C."/>
        </authorList>
    </citation>
    <scope>NUCLEOTIDE SEQUENCE [LARGE SCALE GENOMIC DNA]</scope>
    <source>
        <strain evidence="6 7">CC-CFT640</strain>
    </source>
</reference>
<evidence type="ECO:0000256" key="3">
    <source>
        <dbReference type="ARBA" id="ARBA00023136"/>
    </source>
</evidence>
<dbReference type="PANTHER" id="PTHR11360">
    <property type="entry name" value="MONOCARBOXYLATE TRANSPORTER"/>
    <property type="match status" value="1"/>
</dbReference>
<evidence type="ECO:0000313" key="6">
    <source>
        <dbReference type="EMBL" id="TXL71538.1"/>
    </source>
</evidence>
<feature type="transmembrane region" description="Helical" evidence="4">
    <location>
        <begin position="242"/>
        <end position="261"/>
    </location>
</feature>
<dbReference type="AlphaFoldDB" id="A0A5C8PCK4"/>
<feature type="transmembrane region" description="Helical" evidence="4">
    <location>
        <begin position="188"/>
        <end position="209"/>
    </location>
</feature>
<evidence type="ECO:0000313" key="7">
    <source>
        <dbReference type="Proteomes" id="UP000321638"/>
    </source>
</evidence>
<dbReference type="Proteomes" id="UP000321638">
    <property type="component" value="Unassembled WGS sequence"/>
</dbReference>
<dbReference type="Pfam" id="PF07690">
    <property type="entry name" value="MFS_1"/>
    <property type="match status" value="1"/>
</dbReference>
<gene>
    <name evidence="6" type="ORF">FHP25_29620</name>
</gene>
<dbReference type="SUPFAM" id="SSF103473">
    <property type="entry name" value="MFS general substrate transporter"/>
    <property type="match status" value="1"/>
</dbReference>
<dbReference type="InterPro" id="IPR011701">
    <property type="entry name" value="MFS"/>
</dbReference>
<feature type="domain" description="Major facilitator superfamily (MFS) profile" evidence="5">
    <location>
        <begin position="24"/>
        <end position="419"/>
    </location>
</feature>
<dbReference type="EMBL" id="VDUZ01000042">
    <property type="protein sequence ID" value="TXL71538.1"/>
    <property type="molecule type" value="Genomic_DNA"/>
</dbReference>
<dbReference type="PROSITE" id="PS50850">
    <property type="entry name" value="MFS"/>
    <property type="match status" value="1"/>
</dbReference>
<protein>
    <submittedName>
        <fullName evidence="6">MFS transporter</fullName>
    </submittedName>
</protein>
<feature type="transmembrane region" description="Helical" evidence="4">
    <location>
        <begin position="395"/>
        <end position="416"/>
    </location>
</feature>
<organism evidence="6 7">
    <name type="scientific">Vineibacter terrae</name>
    <dbReference type="NCBI Taxonomy" id="2586908"/>
    <lineage>
        <taxon>Bacteria</taxon>
        <taxon>Pseudomonadati</taxon>
        <taxon>Pseudomonadota</taxon>
        <taxon>Alphaproteobacteria</taxon>
        <taxon>Hyphomicrobiales</taxon>
        <taxon>Vineibacter</taxon>
    </lineage>
</organism>
<keyword evidence="7" id="KW-1185">Reference proteome</keyword>
<feature type="transmembrane region" description="Helical" evidence="4">
    <location>
        <begin position="106"/>
        <end position="127"/>
    </location>
</feature>
<evidence type="ECO:0000256" key="2">
    <source>
        <dbReference type="ARBA" id="ARBA00022989"/>
    </source>
</evidence>
<evidence type="ECO:0000256" key="4">
    <source>
        <dbReference type="SAM" id="Phobius"/>
    </source>
</evidence>
<dbReference type="InterPro" id="IPR020846">
    <property type="entry name" value="MFS_dom"/>
</dbReference>
<feature type="transmembrane region" description="Helical" evidence="4">
    <location>
        <begin position="158"/>
        <end position="176"/>
    </location>
</feature>
<evidence type="ECO:0000256" key="1">
    <source>
        <dbReference type="ARBA" id="ARBA00022692"/>
    </source>
</evidence>
<comment type="caution">
    <text evidence="6">The sequence shown here is derived from an EMBL/GenBank/DDBJ whole genome shotgun (WGS) entry which is preliminary data.</text>
</comment>
<dbReference type="OrthoDB" id="7200137at2"/>
<feature type="transmembrane region" description="Helical" evidence="4">
    <location>
        <begin position="364"/>
        <end position="383"/>
    </location>
</feature>
<evidence type="ECO:0000259" key="5">
    <source>
        <dbReference type="PROSITE" id="PS50850"/>
    </source>
</evidence>
<name>A0A5C8PCK4_9HYPH</name>
<dbReference type="Gene3D" id="1.20.1250.20">
    <property type="entry name" value="MFS general substrate transporter like domains"/>
    <property type="match status" value="1"/>
</dbReference>
<feature type="transmembrane region" description="Helical" evidence="4">
    <location>
        <begin position="307"/>
        <end position="329"/>
    </location>
</feature>
<dbReference type="GO" id="GO:0022857">
    <property type="term" value="F:transmembrane transporter activity"/>
    <property type="evidence" value="ECO:0007669"/>
    <property type="project" value="InterPro"/>
</dbReference>
<keyword evidence="1 4" id="KW-0812">Transmembrane</keyword>
<feature type="transmembrane region" description="Helical" evidence="4">
    <location>
        <begin position="267"/>
        <end position="286"/>
    </location>
</feature>
<dbReference type="InterPro" id="IPR036259">
    <property type="entry name" value="MFS_trans_sf"/>
</dbReference>